<dbReference type="AlphaFoldDB" id="A0A9Y2MV12"/>
<dbReference type="EMBL" id="CP127294">
    <property type="protein sequence ID" value="WIX79511.1"/>
    <property type="molecule type" value="Genomic_DNA"/>
</dbReference>
<keyword evidence="4" id="KW-0732">Signal</keyword>
<accession>A0A9Y2MV12</accession>
<dbReference type="InterPro" id="IPR009830">
    <property type="entry name" value="LppX/LprAFG"/>
</dbReference>
<dbReference type="GO" id="GO:0030313">
    <property type="term" value="C:cell envelope"/>
    <property type="evidence" value="ECO:0007669"/>
    <property type="project" value="UniProtKB-SubCell"/>
</dbReference>
<dbReference type="RefSeq" id="WP_285970198.1">
    <property type="nucleotide sequence ID" value="NZ_CP127294.1"/>
</dbReference>
<evidence type="ECO:0000313" key="6">
    <source>
        <dbReference type="Proteomes" id="UP001236014"/>
    </source>
</evidence>
<protein>
    <submittedName>
        <fullName evidence="5">LppX_LprAFG lipoprotein</fullName>
    </submittedName>
</protein>
<feature type="signal peptide" evidence="4">
    <location>
        <begin position="1"/>
        <end position="21"/>
    </location>
</feature>
<proteinExistence type="inferred from homology"/>
<comment type="subcellular location">
    <subcellularLocation>
        <location evidence="1">Cell envelope</location>
    </subcellularLocation>
</comment>
<gene>
    <name evidence="5" type="ORF">QRX50_01485</name>
</gene>
<keyword evidence="5" id="KW-0449">Lipoprotein</keyword>
<dbReference type="Proteomes" id="UP001236014">
    <property type="component" value="Chromosome"/>
</dbReference>
<evidence type="ECO:0000256" key="2">
    <source>
        <dbReference type="ARBA" id="ARBA00009194"/>
    </source>
</evidence>
<evidence type="ECO:0000256" key="1">
    <source>
        <dbReference type="ARBA" id="ARBA00004196"/>
    </source>
</evidence>
<dbReference type="Gene3D" id="2.50.20.20">
    <property type="match status" value="1"/>
</dbReference>
<keyword evidence="3" id="KW-1003">Cell membrane</keyword>
<comment type="similarity">
    <text evidence="2">Belongs to the LppX/LprAFG lipoprotein family.</text>
</comment>
<dbReference type="KEGG" id="acab:QRX50_01485"/>
<dbReference type="SUPFAM" id="SSF89392">
    <property type="entry name" value="Prokaryotic lipoproteins and lipoprotein localization factors"/>
    <property type="match status" value="1"/>
</dbReference>
<dbReference type="Pfam" id="PF07161">
    <property type="entry name" value="LppX_LprAFG"/>
    <property type="match status" value="1"/>
</dbReference>
<feature type="chain" id="PRO_5040866606" evidence="4">
    <location>
        <begin position="22"/>
        <end position="221"/>
    </location>
</feature>
<dbReference type="PROSITE" id="PS51257">
    <property type="entry name" value="PROKAR_LIPOPROTEIN"/>
    <property type="match status" value="1"/>
</dbReference>
<organism evidence="5 6">
    <name type="scientific">Amycolatopsis carbonis</name>
    <dbReference type="NCBI Taxonomy" id="715471"/>
    <lineage>
        <taxon>Bacteria</taxon>
        <taxon>Bacillati</taxon>
        <taxon>Actinomycetota</taxon>
        <taxon>Actinomycetes</taxon>
        <taxon>Pseudonocardiales</taxon>
        <taxon>Pseudonocardiaceae</taxon>
        <taxon>Amycolatopsis</taxon>
    </lineage>
</organism>
<evidence type="ECO:0000256" key="4">
    <source>
        <dbReference type="SAM" id="SignalP"/>
    </source>
</evidence>
<reference evidence="5 6" key="1">
    <citation type="submission" date="2023-06" db="EMBL/GenBank/DDBJ databases">
        <authorList>
            <person name="Oyuntsetseg B."/>
            <person name="Kim S.B."/>
        </authorList>
    </citation>
    <scope>NUCLEOTIDE SEQUENCE [LARGE SCALE GENOMIC DNA]</scope>
    <source>
        <strain evidence="5 6">2-15</strain>
    </source>
</reference>
<evidence type="ECO:0000256" key="3">
    <source>
        <dbReference type="ARBA" id="ARBA00022475"/>
    </source>
</evidence>
<name>A0A9Y2MV12_9PSEU</name>
<keyword evidence="3" id="KW-0472">Membrane</keyword>
<sequence>MRCRRFLPALLLLGLVGGCTAPSLPPAGDLLGATGANFAGVRSLHFSVVVNGVLPGLPLSTVDGDATLDEGGHAAGTAELENATSDRKLSFVLDGTHATTHDSTGATWSGPATFTVGDFLGPDSGLAHLLSSLGNPRTETREPVHGLDTYRVGGVLPAKVATRLLPQIHSDVNVKVWVTAAEPRRFTRFWLQVPPPTERDSPVMFEVELSNENQPVPTPLG</sequence>
<evidence type="ECO:0000313" key="5">
    <source>
        <dbReference type="EMBL" id="WIX79511.1"/>
    </source>
</evidence>
<dbReference type="CDD" id="cd16334">
    <property type="entry name" value="LppX-like"/>
    <property type="match status" value="1"/>
</dbReference>
<keyword evidence="6" id="KW-1185">Reference proteome</keyword>
<dbReference type="InterPro" id="IPR029046">
    <property type="entry name" value="LolA/LolB/LppX"/>
</dbReference>